<accession>A0A326TYF0</accession>
<comment type="caution">
    <text evidence="5">The sequence shown here is derived from an EMBL/GenBank/DDBJ whole genome shotgun (WGS) entry which is preliminary data.</text>
</comment>
<keyword evidence="3" id="KW-0804">Transcription</keyword>
<dbReference type="PROSITE" id="PS50043">
    <property type="entry name" value="HTH_LUXR_2"/>
    <property type="match status" value="1"/>
</dbReference>
<feature type="domain" description="HTH luxR-type" evidence="4">
    <location>
        <begin position="555"/>
        <end position="620"/>
    </location>
</feature>
<dbReference type="InterPro" id="IPR041617">
    <property type="entry name" value="TPR_MalT"/>
</dbReference>
<organism evidence="5 6">
    <name type="scientific">Thermosporothrix hazakensis</name>
    <dbReference type="NCBI Taxonomy" id="644383"/>
    <lineage>
        <taxon>Bacteria</taxon>
        <taxon>Bacillati</taxon>
        <taxon>Chloroflexota</taxon>
        <taxon>Ktedonobacteria</taxon>
        <taxon>Ktedonobacterales</taxon>
        <taxon>Thermosporotrichaceae</taxon>
        <taxon>Thermosporothrix</taxon>
    </lineage>
</organism>
<dbReference type="Pfam" id="PF00196">
    <property type="entry name" value="GerE"/>
    <property type="match status" value="1"/>
</dbReference>
<evidence type="ECO:0000256" key="3">
    <source>
        <dbReference type="ARBA" id="ARBA00023163"/>
    </source>
</evidence>
<dbReference type="SUPFAM" id="SSF46894">
    <property type="entry name" value="C-terminal effector domain of the bipartite response regulators"/>
    <property type="match status" value="1"/>
</dbReference>
<dbReference type="PRINTS" id="PR00038">
    <property type="entry name" value="HTHLUXR"/>
</dbReference>
<dbReference type="PANTHER" id="PTHR44688:SF16">
    <property type="entry name" value="DNA-BINDING TRANSCRIPTIONAL ACTIVATOR DEVR_DOSR"/>
    <property type="match status" value="1"/>
</dbReference>
<gene>
    <name evidence="5" type="ORF">EI42_05928</name>
</gene>
<keyword evidence="2" id="KW-0238">DNA-binding</keyword>
<dbReference type="GO" id="GO:0006355">
    <property type="term" value="P:regulation of DNA-templated transcription"/>
    <property type="evidence" value="ECO:0007669"/>
    <property type="project" value="InterPro"/>
</dbReference>
<dbReference type="GO" id="GO:0003677">
    <property type="term" value="F:DNA binding"/>
    <property type="evidence" value="ECO:0007669"/>
    <property type="project" value="UniProtKB-KW"/>
</dbReference>
<dbReference type="EMBL" id="QKUF01000042">
    <property type="protein sequence ID" value="PZW20555.1"/>
    <property type="molecule type" value="Genomic_DNA"/>
</dbReference>
<dbReference type="SUPFAM" id="SSF48452">
    <property type="entry name" value="TPR-like"/>
    <property type="match status" value="1"/>
</dbReference>
<evidence type="ECO:0000256" key="1">
    <source>
        <dbReference type="ARBA" id="ARBA00023015"/>
    </source>
</evidence>
<protein>
    <submittedName>
        <fullName evidence="5">LuxR family maltose regulon positive regulatory protein</fullName>
    </submittedName>
</protein>
<keyword evidence="6" id="KW-1185">Reference proteome</keyword>
<dbReference type="CDD" id="cd06170">
    <property type="entry name" value="LuxR_C_like"/>
    <property type="match status" value="1"/>
</dbReference>
<dbReference type="InterPro" id="IPR016032">
    <property type="entry name" value="Sig_transdc_resp-reg_C-effctor"/>
</dbReference>
<dbReference type="Gene3D" id="1.10.10.10">
    <property type="entry name" value="Winged helix-like DNA-binding domain superfamily/Winged helix DNA-binding domain"/>
    <property type="match status" value="1"/>
</dbReference>
<proteinExistence type="predicted"/>
<name>A0A326TYF0_THEHA</name>
<dbReference type="Gene3D" id="1.25.40.10">
    <property type="entry name" value="Tetratricopeptide repeat domain"/>
    <property type="match status" value="1"/>
</dbReference>
<dbReference type="PANTHER" id="PTHR44688">
    <property type="entry name" value="DNA-BINDING TRANSCRIPTIONAL ACTIVATOR DEVR_DOSR"/>
    <property type="match status" value="1"/>
</dbReference>
<dbReference type="InterPro" id="IPR011990">
    <property type="entry name" value="TPR-like_helical_dom_sf"/>
</dbReference>
<evidence type="ECO:0000313" key="6">
    <source>
        <dbReference type="Proteomes" id="UP000248806"/>
    </source>
</evidence>
<keyword evidence="1" id="KW-0805">Transcription regulation</keyword>
<evidence type="ECO:0000259" key="4">
    <source>
        <dbReference type="PROSITE" id="PS50043"/>
    </source>
</evidence>
<evidence type="ECO:0000313" key="5">
    <source>
        <dbReference type="EMBL" id="PZW20555.1"/>
    </source>
</evidence>
<dbReference type="InterPro" id="IPR059106">
    <property type="entry name" value="WHD_MalT"/>
</dbReference>
<reference evidence="5 6" key="1">
    <citation type="submission" date="2018-06" db="EMBL/GenBank/DDBJ databases">
        <title>Genomic Encyclopedia of Archaeal and Bacterial Type Strains, Phase II (KMG-II): from individual species to whole genera.</title>
        <authorList>
            <person name="Goeker M."/>
        </authorList>
    </citation>
    <scope>NUCLEOTIDE SEQUENCE [LARGE SCALE GENOMIC DNA]</scope>
    <source>
        <strain evidence="5 6">ATCC BAA-1881</strain>
    </source>
</reference>
<dbReference type="Pfam" id="PF17874">
    <property type="entry name" value="TPR_MalT"/>
    <property type="match status" value="1"/>
</dbReference>
<dbReference type="Proteomes" id="UP000248806">
    <property type="component" value="Unassembled WGS sequence"/>
</dbReference>
<dbReference type="InterPro" id="IPR036388">
    <property type="entry name" value="WH-like_DNA-bd_sf"/>
</dbReference>
<dbReference type="Pfam" id="PF25873">
    <property type="entry name" value="WHD_MalT"/>
    <property type="match status" value="1"/>
</dbReference>
<dbReference type="SMART" id="SM00421">
    <property type="entry name" value="HTH_LUXR"/>
    <property type="match status" value="1"/>
</dbReference>
<evidence type="ECO:0000256" key="2">
    <source>
        <dbReference type="ARBA" id="ARBA00023125"/>
    </source>
</evidence>
<dbReference type="InterPro" id="IPR000792">
    <property type="entry name" value="Tscrpt_reg_LuxR_C"/>
</dbReference>
<dbReference type="AlphaFoldDB" id="A0A326TYF0"/>
<sequence>MLTYLSGSLCDAVTNQTNSAARLAAMERAGLFLELLDETDPRGPWYRFYGLWAAALRQEASRILSAEELRTLSGRASFWYERHAMMTEAIEAALLADDISRAALLIDSSSTGGYQWDPPTLLRWLSRIPEAVLGNYPGLSLLFVLLLRFPQGSENTALPDEVWERIETILQAAEERVHRQRDLAWLGGLYAIRALSVLPQDPFIRAAQYAQQALTWLPQGPQHGEANRPEIRIWRGLSLFILGVKSVHEGRFSETPQFLQEAYTCSLITGDRHFTREVLLLLGKSSSARGELHQAAEYYRQIVFSAHEQEDHEHTAAALLDLAWLSFEWNDLTTAEQHIHAALELVQQREQQSGNLAAFQLALLSHARGQTVSAQQQLAILFSRLQTIQASWALWLSLDVLIWQARLHLVTGDLQGAQYSLEMLDFHEQDVTGERHVKRTILRARLLLTQSKVHEAQDQLGQCLLVARAQWQMRNALEIQLLLSLSHAAAQQKQEAQRWLVQALAQAQSEKFLRLFLEEGEPLARLLVSIQERGLRSYVQTILRAFAPRGLASPQRLLIEPLSPQEQRVLKLLAAGRTNPQIAQELIISVNTVKHHMKQLYRKLDVRNRLEASEAARRLDLS</sequence>